<name>A0A6H2A440_9ZZZZ</name>
<sequence>MAMVEAQKTEQLEQQISRLSDRINNEVEKINLKLNFLIDILRKGKVGETKELIALASDVPDISTFVDWFLEKLE</sequence>
<dbReference type="AlphaFoldDB" id="A0A6H2A440"/>
<dbReference type="EMBL" id="MT144504">
    <property type="protein sequence ID" value="QJA54411.1"/>
    <property type="molecule type" value="Genomic_DNA"/>
</dbReference>
<gene>
    <name evidence="1" type="ORF">TM448A04815_0007</name>
    <name evidence="2" type="ORF">TM448B01471_0007</name>
</gene>
<accession>A0A6H2A440</accession>
<dbReference type="EMBL" id="MT144764">
    <property type="protein sequence ID" value="QJH99028.1"/>
    <property type="molecule type" value="Genomic_DNA"/>
</dbReference>
<evidence type="ECO:0000313" key="1">
    <source>
        <dbReference type="EMBL" id="QJA54411.1"/>
    </source>
</evidence>
<organism evidence="1">
    <name type="scientific">viral metagenome</name>
    <dbReference type="NCBI Taxonomy" id="1070528"/>
    <lineage>
        <taxon>unclassified sequences</taxon>
        <taxon>metagenomes</taxon>
        <taxon>organismal metagenomes</taxon>
    </lineage>
</organism>
<proteinExistence type="predicted"/>
<evidence type="ECO:0000313" key="2">
    <source>
        <dbReference type="EMBL" id="QJH99028.1"/>
    </source>
</evidence>
<protein>
    <submittedName>
        <fullName evidence="1">Uncharacterized protein</fullName>
    </submittedName>
</protein>
<reference evidence="1" key="1">
    <citation type="submission" date="2020-03" db="EMBL/GenBank/DDBJ databases">
        <title>The deep terrestrial virosphere.</title>
        <authorList>
            <person name="Holmfeldt K."/>
            <person name="Nilsson E."/>
            <person name="Simone D."/>
            <person name="Lopez-Fernandez M."/>
            <person name="Wu X."/>
            <person name="de Brujin I."/>
            <person name="Lundin D."/>
            <person name="Andersson A."/>
            <person name="Bertilsson S."/>
            <person name="Dopson M."/>
        </authorList>
    </citation>
    <scope>NUCLEOTIDE SEQUENCE</scope>
    <source>
        <strain evidence="1">TM448A04815</strain>
        <strain evidence="2">TM448B01471</strain>
    </source>
</reference>